<organism evidence="12 13">
    <name type="scientific">Colocasia esculenta</name>
    <name type="common">Wild taro</name>
    <name type="synonym">Arum esculentum</name>
    <dbReference type="NCBI Taxonomy" id="4460"/>
    <lineage>
        <taxon>Eukaryota</taxon>
        <taxon>Viridiplantae</taxon>
        <taxon>Streptophyta</taxon>
        <taxon>Embryophyta</taxon>
        <taxon>Tracheophyta</taxon>
        <taxon>Spermatophyta</taxon>
        <taxon>Magnoliopsida</taxon>
        <taxon>Liliopsida</taxon>
        <taxon>Araceae</taxon>
        <taxon>Aroideae</taxon>
        <taxon>Colocasieae</taxon>
        <taxon>Colocasia</taxon>
    </lineage>
</organism>
<dbReference type="SMART" id="SM00663">
    <property type="entry name" value="RPOLA_N"/>
    <property type="match status" value="1"/>
</dbReference>
<comment type="function">
    <text evidence="9">DNA-dependent RNA polymerase catalyzes the transcription of DNA into RNA using the four ribonucleoside triphosphates as substrates.</text>
</comment>
<reference evidence="12" key="1">
    <citation type="submission" date="2017-07" db="EMBL/GenBank/DDBJ databases">
        <title>Taro Niue Genome Assembly and Annotation.</title>
        <authorList>
            <person name="Atibalentja N."/>
            <person name="Keating K."/>
            <person name="Fields C.J."/>
        </authorList>
    </citation>
    <scope>NUCLEOTIDE SEQUENCE</scope>
    <source>
        <strain evidence="12">Niue_2</strain>
        <tissue evidence="12">Leaf</tissue>
    </source>
</reference>
<dbReference type="InterPro" id="IPR000722">
    <property type="entry name" value="RNA_pol_asu"/>
</dbReference>
<keyword evidence="6" id="KW-0862">Zinc</keyword>
<comment type="caution">
    <text evidence="12">The sequence shown here is derived from an EMBL/GenBank/DDBJ whole genome shotgun (WGS) entry which is preliminary data.</text>
</comment>
<evidence type="ECO:0000313" key="12">
    <source>
        <dbReference type="EMBL" id="MQM02545.1"/>
    </source>
</evidence>
<evidence type="ECO:0000256" key="9">
    <source>
        <dbReference type="RuleBase" id="RU004279"/>
    </source>
</evidence>
<dbReference type="PANTHER" id="PTHR48446:SF1">
    <property type="entry name" value="DNA-DIRECTED RNA POLYMERASE SUBUNIT BETA' N-TERMINAL SECTION"/>
    <property type="match status" value="1"/>
</dbReference>
<evidence type="ECO:0000256" key="2">
    <source>
        <dbReference type="ARBA" id="ARBA00022478"/>
    </source>
</evidence>
<dbReference type="EC" id="2.7.7.6" evidence="9"/>
<comment type="similarity">
    <text evidence="9">Belongs to the RNA polymerase beta' chain family.</text>
</comment>
<keyword evidence="7 9" id="KW-0804">Transcription</keyword>
<dbReference type="Pfam" id="PF00623">
    <property type="entry name" value="RNA_pol_Rpb1_2"/>
    <property type="match status" value="1"/>
</dbReference>
<feature type="region of interest" description="Disordered" evidence="10">
    <location>
        <begin position="465"/>
        <end position="502"/>
    </location>
</feature>
<dbReference type="OrthoDB" id="270392at2759"/>
<evidence type="ECO:0000256" key="7">
    <source>
        <dbReference type="ARBA" id="ARBA00023163"/>
    </source>
</evidence>
<protein>
    <recommendedName>
        <fullName evidence="9">DNA-directed RNA polymerase subunit</fullName>
        <ecNumber evidence="9">2.7.7.6</ecNumber>
    </recommendedName>
</protein>
<accession>A0A843WCV4</accession>
<dbReference type="InterPro" id="IPR006592">
    <property type="entry name" value="RNA_pol_N"/>
</dbReference>
<comment type="subcellular location">
    <subcellularLocation>
        <location evidence="1">Nucleus</location>
    </subcellularLocation>
</comment>
<dbReference type="AlphaFoldDB" id="A0A843WCV4"/>
<keyword evidence="4 9" id="KW-0548">Nucleotidyltransferase</keyword>
<name>A0A843WCV4_COLES</name>
<proteinExistence type="inferred from homology"/>
<evidence type="ECO:0000256" key="6">
    <source>
        <dbReference type="ARBA" id="ARBA00022833"/>
    </source>
</evidence>
<sequence length="708" mass="78555">MARQEDKLRCTKEPFMEDFGPRKIKSIRFSTFSGDEIRKSAEVQVWNSKFYDTNVKPVEHGLLDLRMGPASKMGFCATCHGNFTDCPGHFGFLKLTLPVFNIGYFSSILNILKCICKSCARVLLPEKVYKEYLKKMRNPRADILLKNAYAKAIRDKCKASRCVRCGYINGVVKKGQSSLGIIQDFTKIHDESLEEFHSALSHIKDNERFRKTHVLSPDKVLNLFKRMVEEDCEVLHLSDRPEKLIVTDIAVPPVAIRPSVFVDSKSSNEDSITNMLRNIINTNSILREDLESAAPAFKCLDCWASLQAQVAEYVNSEAPGVTDSKNRGFVQRLKGKQGRFRGNLSGKRTEFTGRTVISPDPNLKITEARVMPWRTLRFNESVCNPYNADFDGDEMNLHVPQTEEARTEALMLMGTSVLPTSFTFFLSPLALLLSLISLPTLSPSLLRHSLSPPLVCLCAKKGRGPPPLPATPPPSRGPPSRDPGHTDASSPHPHVGCPTPIRHSRRSPPLFLASTAIFPHCTVLTPLRLALPDHERPCRRLLSTLHHNPFFPSPSRSPLFAPQSHALLSVEARHRSFNGRAESASLRKPALHLLCRASTPSVTTAHLAAATALAIAAPRHCFASFPPPPSSVSHVTRAHCPVRQCPCNLRESLAPPCDWEGLFLYFHMHKISPQGGLHALKTTITTIPRRGLLRAPKGSLGPLSGFSK</sequence>
<feature type="domain" description="RNA polymerase N-terminal" evidence="11">
    <location>
        <begin position="242"/>
        <end position="442"/>
    </location>
</feature>
<evidence type="ECO:0000313" key="13">
    <source>
        <dbReference type="Proteomes" id="UP000652761"/>
    </source>
</evidence>
<dbReference type="Pfam" id="PF04997">
    <property type="entry name" value="RNA_pol_Rpb1_1"/>
    <property type="match status" value="1"/>
</dbReference>
<keyword evidence="5" id="KW-0479">Metal-binding</keyword>
<evidence type="ECO:0000256" key="4">
    <source>
        <dbReference type="ARBA" id="ARBA00022695"/>
    </source>
</evidence>
<keyword evidence="3 9" id="KW-0808">Transferase</keyword>
<dbReference type="GO" id="GO:0006351">
    <property type="term" value="P:DNA-templated transcription"/>
    <property type="evidence" value="ECO:0007669"/>
    <property type="project" value="InterPro"/>
</dbReference>
<dbReference type="Gene3D" id="2.40.40.20">
    <property type="match status" value="2"/>
</dbReference>
<dbReference type="GO" id="GO:0003677">
    <property type="term" value="F:DNA binding"/>
    <property type="evidence" value="ECO:0007669"/>
    <property type="project" value="InterPro"/>
</dbReference>
<dbReference type="GO" id="GO:0000428">
    <property type="term" value="C:DNA-directed RNA polymerase complex"/>
    <property type="evidence" value="ECO:0007669"/>
    <property type="project" value="UniProtKB-KW"/>
</dbReference>
<keyword evidence="8" id="KW-0539">Nucleus</keyword>
<dbReference type="InterPro" id="IPR044893">
    <property type="entry name" value="RNA_pol_Rpb1_clamp_domain"/>
</dbReference>
<dbReference type="Gene3D" id="4.10.860.120">
    <property type="entry name" value="RNA polymerase II, clamp domain"/>
    <property type="match status" value="1"/>
</dbReference>
<evidence type="ECO:0000259" key="11">
    <source>
        <dbReference type="SMART" id="SM00663"/>
    </source>
</evidence>
<keyword evidence="2 9" id="KW-0240">DNA-directed RNA polymerase</keyword>
<evidence type="ECO:0000256" key="5">
    <source>
        <dbReference type="ARBA" id="ARBA00022723"/>
    </source>
</evidence>
<feature type="compositionally biased region" description="Pro residues" evidence="10">
    <location>
        <begin position="465"/>
        <end position="481"/>
    </location>
</feature>
<keyword evidence="13" id="KW-1185">Reference proteome</keyword>
<dbReference type="InterPro" id="IPR015700">
    <property type="entry name" value="RPC1"/>
</dbReference>
<evidence type="ECO:0000256" key="1">
    <source>
        <dbReference type="ARBA" id="ARBA00004123"/>
    </source>
</evidence>
<dbReference type="PANTHER" id="PTHR48446">
    <property type="entry name" value="DNA-DIRECTED RNA POLYMERASE SUBUNIT BETA' N-TERMINAL SECTION"/>
    <property type="match status" value="1"/>
</dbReference>
<dbReference type="InterPro" id="IPR007080">
    <property type="entry name" value="RNA_pol_Rpb1_1"/>
</dbReference>
<dbReference type="EMBL" id="NMUH01002871">
    <property type="protein sequence ID" value="MQM02545.1"/>
    <property type="molecule type" value="Genomic_DNA"/>
</dbReference>
<comment type="catalytic activity">
    <reaction evidence="9">
        <text>RNA(n) + a ribonucleoside 5'-triphosphate = RNA(n+1) + diphosphate</text>
        <dbReference type="Rhea" id="RHEA:21248"/>
        <dbReference type="Rhea" id="RHEA-COMP:14527"/>
        <dbReference type="Rhea" id="RHEA-COMP:17342"/>
        <dbReference type="ChEBI" id="CHEBI:33019"/>
        <dbReference type="ChEBI" id="CHEBI:61557"/>
        <dbReference type="ChEBI" id="CHEBI:140395"/>
        <dbReference type="EC" id="2.7.7.6"/>
    </reaction>
</comment>
<dbReference type="GO" id="GO:0046872">
    <property type="term" value="F:metal ion binding"/>
    <property type="evidence" value="ECO:0007669"/>
    <property type="project" value="UniProtKB-KW"/>
</dbReference>
<dbReference type="Proteomes" id="UP000652761">
    <property type="component" value="Unassembled WGS sequence"/>
</dbReference>
<dbReference type="GO" id="GO:0005634">
    <property type="term" value="C:nucleus"/>
    <property type="evidence" value="ECO:0007669"/>
    <property type="project" value="UniProtKB-SubCell"/>
</dbReference>
<dbReference type="FunFam" id="4.10.860.120:FF:000009">
    <property type="entry name" value="DNA-directed RNA polymerase subunit"/>
    <property type="match status" value="1"/>
</dbReference>
<dbReference type="GO" id="GO:0003899">
    <property type="term" value="F:DNA-directed RNA polymerase activity"/>
    <property type="evidence" value="ECO:0007669"/>
    <property type="project" value="UniProtKB-EC"/>
</dbReference>
<evidence type="ECO:0000256" key="10">
    <source>
        <dbReference type="SAM" id="MobiDB-lite"/>
    </source>
</evidence>
<evidence type="ECO:0000256" key="8">
    <source>
        <dbReference type="ARBA" id="ARBA00023242"/>
    </source>
</evidence>
<evidence type="ECO:0000256" key="3">
    <source>
        <dbReference type="ARBA" id="ARBA00022679"/>
    </source>
</evidence>
<dbReference type="SUPFAM" id="SSF64484">
    <property type="entry name" value="beta and beta-prime subunits of DNA dependent RNA-polymerase"/>
    <property type="match status" value="1"/>
</dbReference>
<gene>
    <name evidence="12" type="ORF">Taro_035314</name>
</gene>